<dbReference type="InParanoid" id="A0A1X2H683"/>
<keyword evidence="3" id="KW-1185">Reference proteome</keyword>
<evidence type="ECO:0008006" key="4">
    <source>
        <dbReference type="Google" id="ProtNLM"/>
    </source>
</evidence>
<evidence type="ECO:0000313" key="3">
    <source>
        <dbReference type="Proteomes" id="UP000242180"/>
    </source>
</evidence>
<evidence type="ECO:0000313" key="2">
    <source>
        <dbReference type="EMBL" id="ORY93982.1"/>
    </source>
</evidence>
<name>A0A1X2H683_SYNRA</name>
<accession>A0A1X2H683</accession>
<sequence>MASSSNAVEPSDGGSDPQVQQWTSAFWRNTGRVQSALGEWTGLESWRNAGQSTEQWAEQNYADAKARAEAGQASRLHGEYERMMGMLGTAMGHVAGDPEMEAKARLRARQGQEEIDETRR</sequence>
<feature type="region of interest" description="Disordered" evidence="1">
    <location>
        <begin position="1"/>
        <end position="21"/>
    </location>
</feature>
<gene>
    <name evidence="2" type="ORF">BCR43DRAFT_443302</name>
</gene>
<organism evidence="2 3">
    <name type="scientific">Syncephalastrum racemosum</name>
    <name type="common">Filamentous fungus</name>
    <dbReference type="NCBI Taxonomy" id="13706"/>
    <lineage>
        <taxon>Eukaryota</taxon>
        <taxon>Fungi</taxon>
        <taxon>Fungi incertae sedis</taxon>
        <taxon>Mucoromycota</taxon>
        <taxon>Mucoromycotina</taxon>
        <taxon>Mucoromycetes</taxon>
        <taxon>Mucorales</taxon>
        <taxon>Syncephalastraceae</taxon>
        <taxon>Syncephalastrum</taxon>
    </lineage>
</organism>
<dbReference type="OMA" id="IWKKAGQ"/>
<dbReference type="STRING" id="13706.A0A1X2H683"/>
<dbReference type="AlphaFoldDB" id="A0A1X2H683"/>
<dbReference type="EMBL" id="MCGN01000008">
    <property type="protein sequence ID" value="ORY93982.1"/>
    <property type="molecule type" value="Genomic_DNA"/>
</dbReference>
<comment type="caution">
    <text evidence="2">The sequence shown here is derived from an EMBL/GenBank/DDBJ whole genome shotgun (WGS) entry which is preliminary data.</text>
</comment>
<proteinExistence type="predicted"/>
<reference evidence="2 3" key="1">
    <citation type="submission" date="2016-07" db="EMBL/GenBank/DDBJ databases">
        <title>Pervasive Adenine N6-methylation of Active Genes in Fungi.</title>
        <authorList>
            <consortium name="DOE Joint Genome Institute"/>
            <person name="Mondo S.J."/>
            <person name="Dannebaum R.O."/>
            <person name="Kuo R.C."/>
            <person name="Labutti K."/>
            <person name="Haridas S."/>
            <person name="Kuo A."/>
            <person name="Salamov A."/>
            <person name="Ahrendt S.R."/>
            <person name="Lipzen A."/>
            <person name="Sullivan W."/>
            <person name="Andreopoulos W.B."/>
            <person name="Clum A."/>
            <person name="Lindquist E."/>
            <person name="Daum C."/>
            <person name="Ramamoorthy G.K."/>
            <person name="Gryganskyi A."/>
            <person name="Culley D."/>
            <person name="Magnuson J.K."/>
            <person name="James T.Y."/>
            <person name="O'Malley M.A."/>
            <person name="Stajich J.E."/>
            <person name="Spatafora J.W."/>
            <person name="Visel A."/>
            <person name="Grigoriev I.V."/>
        </authorList>
    </citation>
    <scope>NUCLEOTIDE SEQUENCE [LARGE SCALE GENOMIC DNA]</scope>
    <source>
        <strain evidence="2 3">NRRL 2496</strain>
    </source>
</reference>
<evidence type="ECO:0000256" key="1">
    <source>
        <dbReference type="SAM" id="MobiDB-lite"/>
    </source>
</evidence>
<dbReference type="OrthoDB" id="9999611at2759"/>
<protein>
    <recommendedName>
        <fullName evidence="4">CsbD-like domain-containing protein</fullName>
    </recommendedName>
</protein>
<dbReference type="Proteomes" id="UP000242180">
    <property type="component" value="Unassembled WGS sequence"/>
</dbReference>